<reference evidence="1 2" key="1">
    <citation type="submission" date="2019-10" db="EMBL/GenBank/DDBJ databases">
        <title>Description of Paenibacillus terricola sp. nov.</title>
        <authorList>
            <person name="Carlier A."/>
            <person name="Qi S."/>
        </authorList>
    </citation>
    <scope>NUCLEOTIDE SEQUENCE [LARGE SCALE GENOMIC DNA]</scope>
    <source>
        <strain evidence="1 2">LMG 31459</strain>
    </source>
</reference>
<dbReference type="Proteomes" id="UP000596857">
    <property type="component" value="Unassembled WGS sequence"/>
</dbReference>
<dbReference type="RefSeq" id="WP_171716135.1">
    <property type="nucleotide sequence ID" value="NZ_WHOB01000016.1"/>
</dbReference>
<keyword evidence="2" id="KW-1185">Reference proteome</keyword>
<organism evidence="1 2">
    <name type="scientific">Paenibacillus phytohabitans</name>
    <dbReference type="NCBI Taxonomy" id="2654978"/>
    <lineage>
        <taxon>Bacteria</taxon>
        <taxon>Bacillati</taxon>
        <taxon>Bacillota</taxon>
        <taxon>Bacilli</taxon>
        <taxon>Bacillales</taxon>
        <taxon>Paenibacillaceae</taxon>
        <taxon>Paenibacillus</taxon>
    </lineage>
</organism>
<protein>
    <recommendedName>
        <fullName evidence="3">Regulatory protein YycH-like domain-containing protein</fullName>
    </recommendedName>
</protein>
<gene>
    <name evidence="1" type="ORF">GC101_03825</name>
</gene>
<proteinExistence type="predicted"/>
<dbReference type="EMBL" id="WHOB01000016">
    <property type="protein sequence ID" value="NOU78004.1"/>
    <property type="molecule type" value="Genomic_DNA"/>
</dbReference>
<name>A0ABX1YDY5_9BACL</name>
<comment type="caution">
    <text evidence="1">The sequence shown here is derived from an EMBL/GenBank/DDBJ whole genome shotgun (WGS) entry which is preliminary data.</text>
</comment>
<sequence>MKVKILFVLLTISLAINAVIFYGLSKYDLVEKGSTQLPKTSMTEDSLKLLDKDVIEAKIKSGYGYIYSLTDDQIMKAINEGKKDGAYFGEDFKLPLLSSTSNDSTFEYRDVFINTPYRFVAIHSSNQYAKYDRTSSIEEVWKFISYDHISFSAYVMRGWAKMLAIEMIQEGRIIQPYKTENNANGDMKSVSFSVNDIDFREPASLKIFEKSNPEKYAEYKIAFEDYVK</sequence>
<accession>A0ABX1YDY5</accession>
<evidence type="ECO:0000313" key="2">
    <source>
        <dbReference type="Proteomes" id="UP000596857"/>
    </source>
</evidence>
<evidence type="ECO:0008006" key="3">
    <source>
        <dbReference type="Google" id="ProtNLM"/>
    </source>
</evidence>
<evidence type="ECO:0000313" key="1">
    <source>
        <dbReference type="EMBL" id="NOU78004.1"/>
    </source>
</evidence>